<proteinExistence type="predicted"/>
<dbReference type="Pfam" id="PF00561">
    <property type="entry name" value="Abhydrolase_1"/>
    <property type="match status" value="1"/>
</dbReference>
<evidence type="ECO:0000256" key="1">
    <source>
        <dbReference type="ARBA" id="ARBA00022801"/>
    </source>
</evidence>
<keyword evidence="4" id="KW-1185">Reference proteome</keyword>
<protein>
    <submittedName>
        <fullName evidence="3">Alpha/beta hydrolase</fullName>
    </submittedName>
</protein>
<dbReference type="KEGG" id="hhg:XM38_018090"/>
<evidence type="ECO:0000313" key="3">
    <source>
        <dbReference type="EMBL" id="ASC70862.1"/>
    </source>
</evidence>
<dbReference type="AlphaFoldDB" id="A0A1Z3HKL5"/>
<dbReference type="PANTHER" id="PTHR43798">
    <property type="entry name" value="MONOACYLGLYCEROL LIPASE"/>
    <property type="match status" value="1"/>
</dbReference>
<gene>
    <name evidence="3" type="ORF">XM38_018090</name>
</gene>
<organism evidence="3 4">
    <name type="scientific">Halomicronema hongdechloris C2206</name>
    <dbReference type="NCBI Taxonomy" id="1641165"/>
    <lineage>
        <taxon>Bacteria</taxon>
        <taxon>Bacillati</taxon>
        <taxon>Cyanobacteriota</taxon>
        <taxon>Cyanophyceae</taxon>
        <taxon>Nodosilineales</taxon>
        <taxon>Nodosilineaceae</taxon>
        <taxon>Halomicronema</taxon>
    </lineage>
</organism>
<accession>A0A1Z3HKL5</accession>
<dbReference type="Gene3D" id="3.40.50.1820">
    <property type="entry name" value="alpha/beta hydrolase"/>
    <property type="match status" value="1"/>
</dbReference>
<reference evidence="3 4" key="1">
    <citation type="journal article" date="2016" name="Biochim. Biophys. Acta">
        <title>Characterization of red-shifted phycobilisomes isolated from the chlorophyll f-containing cyanobacterium Halomicronema hongdechloris.</title>
        <authorList>
            <person name="Li Y."/>
            <person name="Lin Y."/>
            <person name="Garvey C.J."/>
            <person name="Birch D."/>
            <person name="Corkery R.W."/>
            <person name="Loughlin P.C."/>
            <person name="Scheer H."/>
            <person name="Willows R.D."/>
            <person name="Chen M."/>
        </authorList>
    </citation>
    <scope>NUCLEOTIDE SEQUENCE [LARGE SCALE GENOMIC DNA]</scope>
    <source>
        <strain evidence="3 4">C2206</strain>
    </source>
</reference>
<dbReference type="InterPro" id="IPR000073">
    <property type="entry name" value="AB_hydrolase_1"/>
</dbReference>
<dbReference type="PRINTS" id="PR00412">
    <property type="entry name" value="EPOXHYDRLASE"/>
</dbReference>
<keyword evidence="1 3" id="KW-0378">Hydrolase</keyword>
<dbReference type="OrthoDB" id="252464at2"/>
<name>A0A1Z3HKL5_9CYAN</name>
<evidence type="ECO:0000313" key="4">
    <source>
        <dbReference type="Proteomes" id="UP000191901"/>
    </source>
</evidence>
<dbReference type="GO" id="GO:0016020">
    <property type="term" value="C:membrane"/>
    <property type="evidence" value="ECO:0007669"/>
    <property type="project" value="TreeGrafter"/>
</dbReference>
<dbReference type="GO" id="GO:0016787">
    <property type="term" value="F:hydrolase activity"/>
    <property type="evidence" value="ECO:0007669"/>
    <property type="project" value="UniProtKB-KW"/>
</dbReference>
<dbReference type="PANTHER" id="PTHR43798:SF31">
    <property type="entry name" value="AB HYDROLASE SUPERFAMILY PROTEIN YCLE"/>
    <property type="match status" value="1"/>
</dbReference>
<dbReference type="EMBL" id="CP021983">
    <property type="protein sequence ID" value="ASC70862.1"/>
    <property type="molecule type" value="Genomic_DNA"/>
</dbReference>
<dbReference type="SUPFAM" id="SSF53474">
    <property type="entry name" value="alpha/beta-Hydrolases"/>
    <property type="match status" value="1"/>
</dbReference>
<dbReference type="InterPro" id="IPR029058">
    <property type="entry name" value="AB_hydrolase_fold"/>
</dbReference>
<sequence>MTRATILGVPHEYSLTPPTSAGAVLVFIHGWLLSRGYWSPLVQQLASQCQCLTYDLRGFGHSQGDLQQHCSHIPAVAGELGASTSPFSLAAYAGDLGTLLATLGLNKVWLVGHSLGGSIALWTALCYPERVRGVICLNAGGGIYLKQEFERFRQAGRQIVGFRPAWLRYFPFLGWPFTRLMVARPLDYRWGWQRLLDLLQADEAAALGALLESTTEAEVHRLPQVVASLRQPAYFMAGAADRVMAPRYVHHLASFHHLFDSVDSNVIELPRCGHMAMVECPEQVAEHIQALLVRHQQLVNSGVDSQEILHQSPNTSKNG</sequence>
<evidence type="ECO:0000259" key="2">
    <source>
        <dbReference type="Pfam" id="PF00561"/>
    </source>
</evidence>
<feature type="domain" description="AB hydrolase-1" evidence="2">
    <location>
        <begin position="24"/>
        <end position="279"/>
    </location>
</feature>
<dbReference type="InterPro" id="IPR000639">
    <property type="entry name" value="Epox_hydrolase-like"/>
</dbReference>
<dbReference type="InterPro" id="IPR050266">
    <property type="entry name" value="AB_hydrolase_sf"/>
</dbReference>
<dbReference type="Proteomes" id="UP000191901">
    <property type="component" value="Chromosome"/>
</dbReference>
<dbReference type="RefSeq" id="WP_080812011.1">
    <property type="nucleotide sequence ID" value="NZ_CP021983.2"/>
</dbReference>
<dbReference type="STRING" id="1641165.XM38_19800"/>